<comment type="subunit">
    <text evidence="12">Homotetramer; dimer of dimers.</text>
</comment>
<dbReference type="GO" id="GO:0019877">
    <property type="term" value="P:diaminopimelate biosynthetic process"/>
    <property type="evidence" value="ECO:0007669"/>
    <property type="project" value="UniProtKB-UniRule"/>
</dbReference>
<dbReference type="EC" id="4.3.3.7" evidence="4 12"/>
<name>A0A9W6V0F3_9ACTN</name>
<keyword evidence="10 12" id="KW-0704">Schiff base</keyword>
<evidence type="ECO:0000256" key="7">
    <source>
        <dbReference type="ARBA" id="ARBA00022915"/>
    </source>
</evidence>
<dbReference type="GO" id="GO:0005829">
    <property type="term" value="C:cytosol"/>
    <property type="evidence" value="ECO:0007669"/>
    <property type="project" value="TreeGrafter"/>
</dbReference>
<dbReference type="AlphaFoldDB" id="A0A9W6V0F3"/>
<dbReference type="InterPro" id="IPR002220">
    <property type="entry name" value="DapA-like"/>
</dbReference>
<dbReference type="SUPFAM" id="SSF51569">
    <property type="entry name" value="Aldolase"/>
    <property type="match status" value="1"/>
</dbReference>
<evidence type="ECO:0000256" key="8">
    <source>
        <dbReference type="ARBA" id="ARBA00023154"/>
    </source>
</evidence>
<keyword evidence="5 12" id="KW-0963">Cytoplasm</keyword>
<comment type="caution">
    <text evidence="12">Was originally thought to be a dihydrodipicolinate synthase (DHDPS), catalyzing the condensation of (S)-aspartate-beta-semialdehyde [(S)-ASA] and pyruvate to dihydrodipicolinate (DHDP). However, it was shown in E.coli that the product of the enzymatic reaction is not dihydrodipicolinate but in fact (4S)-4-hydroxy-2,3,4,5-tetrahydro-(2S)-dipicolinic acid (HTPA), and that the consecutive dehydration reaction leading to DHDP is not spontaneous but catalyzed by DapB.</text>
</comment>
<evidence type="ECO:0000256" key="3">
    <source>
        <dbReference type="ARBA" id="ARBA00007592"/>
    </source>
</evidence>
<evidence type="ECO:0000256" key="6">
    <source>
        <dbReference type="ARBA" id="ARBA00022605"/>
    </source>
</evidence>
<comment type="subcellular location">
    <subcellularLocation>
        <location evidence="12">Cytoplasm</location>
    </subcellularLocation>
</comment>
<comment type="pathway">
    <text evidence="2 12">Amino-acid biosynthesis; L-lysine biosynthesis via DAP pathway; (S)-tetrahydrodipicolinate from L-aspartate: step 3/4.</text>
</comment>
<evidence type="ECO:0000256" key="9">
    <source>
        <dbReference type="ARBA" id="ARBA00023239"/>
    </source>
</evidence>
<dbReference type="PIRSF" id="PIRSF001365">
    <property type="entry name" value="DHDPS"/>
    <property type="match status" value="1"/>
</dbReference>
<comment type="catalytic activity">
    <reaction evidence="11 12">
        <text>L-aspartate 4-semialdehyde + pyruvate = (2S,4S)-4-hydroxy-2,3,4,5-tetrahydrodipicolinate + H2O + H(+)</text>
        <dbReference type="Rhea" id="RHEA:34171"/>
        <dbReference type="ChEBI" id="CHEBI:15361"/>
        <dbReference type="ChEBI" id="CHEBI:15377"/>
        <dbReference type="ChEBI" id="CHEBI:15378"/>
        <dbReference type="ChEBI" id="CHEBI:67139"/>
        <dbReference type="ChEBI" id="CHEBI:537519"/>
        <dbReference type="EC" id="4.3.3.7"/>
    </reaction>
</comment>
<dbReference type="GO" id="GO:0009089">
    <property type="term" value="P:lysine biosynthetic process via diaminopimelate"/>
    <property type="evidence" value="ECO:0007669"/>
    <property type="project" value="UniProtKB-UniRule"/>
</dbReference>
<dbReference type="GO" id="GO:0008840">
    <property type="term" value="F:4-hydroxy-tetrahydrodipicolinate synthase activity"/>
    <property type="evidence" value="ECO:0007669"/>
    <property type="project" value="UniProtKB-UniRule"/>
</dbReference>
<comment type="function">
    <text evidence="1 12">Catalyzes the condensation of (S)-aspartate-beta-semialdehyde [(S)-ASA] and pyruvate to 4-hydroxy-tetrahydrodipicolinate (HTPA).</text>
</comment>
<dbReference type="CDD" id="cd00950">
    <property type="entry name" value="DHDPS"/>
    <property type="match status" value="1"/>
</dbReference>
<proteinExistence type="inferred from homology"/>
<keyword evidence="6 12" id="KW-0028">Amino-acid biosynthesis</keyword>
<dbReference type="HAMAP" id="MF_00418">
    <property type="entry name" value="DapA"/>
    <property type="match status" value="1"/>
</dbReference>
<dbReference type="InterPro" id="IPR013785">
    <property type="entry name" value="Aldolase_TIM"/>
</dbReference>
<dbReference type="RefSeq" id="WP_285736594.1">
    <property type="nucleotide sequence ID" value="NZ_BSSA01000009.1"/>
</dbReference>
<evidence type="ECO:0000256" key="14">
    <source>
        <dbReference type="PIRSR" id="PIRSR001365-2"/>
    </source>
</evidence>
<feature type="active site" description="Schiff-base intermediate with substrate" evidence="12">
    <location>
        <position position="168"/>
    </location>
</feature>
<gene>
    <name evidence="12 15" type="primary">dapA</name>
    <name evidence="15" type="ORF">Kpho02_30730</name>
</gene>
<keyword evidence="8 12" id="KW-0457">Lysine biosynthesis</keyword>
<dbReference type="EMBL" id="BSSA01000009">
    <property type="protein sequence ID" value="GLW70774.1"/>
    <property type="molecule type" value="Genomic_DNA"/>
</dbReference>
<evidence type="ECO:0000256" key="12">
    <source>
        <dbReference type="HAMAP-Rule" id="MF_00418"/>
    </source>
</evidence>
<evidence type="ECO:0000256" key="2">
    <source>
        <dbReference type="ARBA" id="ARBA00005120"/>
    </source>
</evidence>
<dbReference type="InterPro" id="IPR005263">
    <property type="entry name" value="DapA"/>
</dbReference>
<organism evidence="15 16">
    <name type="scientific">Kitasatospora phosalacinea</name>
    <dbReference type="NCBI Taxonomy" id="2065"/>
    <lineage>
        <taxon>Bacteria</taxon>
        <taxon>Bacillati</taxon>
        <taxon>Actinomycetota</taxon>
        <taxon>Actinomycetes</taxon>
        <taxon>Kitasatosporales</taxon>
        <taxon>Streptomycetaceae</taxon>
        <taxon>Kitasatospora</taxon>
    </lineage>
</organism>
<protein>
    <recommendedName>
        <fullName evidence="4 12">4-hydroxy-tetrahydrodipicolinate synthase</fullName>
        <shortName evidence="12">HTPA synthase</shortName>
        <ecNumber evidence="4 12">4.3.3.7</ecNumber>
    </recommendedName>
</protein>
<evidence type="ECO:0000313" key="16">
    <source>
        <dbReference type="Proteomes" id="UP001165041"/>
    </source>
</evidence>
<evidence type="ECO:0000256" key="4">
    <source>
        <dbReference type="ARBA" id="ARBA00012086"/>
    </source>
</evidence>
<comment type="similarity">
    <text evidence="3 12 13">Belongs to the DapA family.</text>
</comment>
<feature type="binding site" evidence="12 14">
    <location>
        <position position="211"/>
    </location>
    <ligand>
        <name>pyruvate</name>
        <dbReference type="ChEBI" id="CHEBI:15361"/>
    </ligand>
</feature>
<dbReference type="Pfam" id="PF00701">
    <property type="entry name" value="DHDPS"/>
    <property type="match status" value="1"/>
</dbReference>
<dbReference type="PANTHER" id="PTHR12128">
    <property type="entry name" value="DIHYDRODIPICOLINATE SYNTHASE"/>
    <property type="match status" value="1"/>
</dbReference>
<sequence length="299" mass="32473">MLSDRTRRFVGAYTTLLTPFDASGALDEEALRRLVDFQIDNGVTRLCPNGVTGEAAALTDEEKLRITRICVEQAAGRALVIPDIGTENLIRTLELAKEAERLGADAVLSFTPYLDPPTERGMVAYFQKVADAVSVPLLMHNLPGRTTVDLSPAQAAELAAHPNIIGMKEGNQDIVRLRRVLHVVRDADFVVLAGNDFTALPALLLGGHGHISVAANVMPRQSRSIVEAALAGDFVTARDLYLKYAEFYRGIYFATNPIALKEAFALAHFPVGGPRLPLTPMPSERVGELETIMKECGLL</sequence>
<dbReference type="PANTHER" id="PTHR12128:SF66">
    <property type="entry name" value="4-HYDROXY-2-OXOGLUTARATE ALDOLASE, MITOCHONDRIAL"/>
    <property type="match status" value="1"/>
</dbReference>
<dbReference type="NCBIfam" id="TIGR00674">
    <property type="entry name" value="dapA"/>
    <property type="match status" value="1"/>
</dbReference>
<dbReference type="Gene3D" id="3.20.20.70">
    <property type="entry name" value="Aldolase class I"/>
    <property type="match status" value="1"/>
</dbReference>
<dbReference type="PRINTS" id="PR00146">
    <property type="entry name" value="DHPICSNTHASE"/>
</dbReference>
<accession>A0A9W6V0F3</accession>
<dbReference type="SMART" id="SM01130">
    <property type="entry name" value="DHDPS"/>
    <property type="match status" value="1"/>
</dbReference>
<comment type="caution">
    <text evidence="15">The sequence shown here is derived from an EMBL/GenBank/DDBJ whole genome shotgun (WGS) entry which is preliminary data.</text>
</comment>
<evidence type="ECO:0000256" key="11">
    <source>
        <dbReference type="ARBA" id="ARBA00047836"/>
    </source>
</evidence>
<evidence type="ECO:0000256" key="13">
    <source>
        <dbReference type="PIRNR" id="PIRNR001365"/>
    </source>
</evidence>
<evidence type="ECO:0000313" key="15">
    <source>
        <dbReference type="EMBL" id="GLW70774.1"/>
    </source>
</evidence>
<dbReference type="Proteomes" id="UP001165041">
    <property type="component" value="Unassembled WGS sequence"/>
</dbReference>
<reference evidence="15" key="1">
    <citation type="submission" date="2023-02" db="EMBL/GenBank/DDBJ databases">
        <title>Kitasatospora phosalacinea NBRC 14627.</title>
        <authorList>
            <person name="Ichikawa N."/>
            <person name="Sato H."/>
            <person name="Tonouchi N."/>
        </authorList>
    </citation>
    <scope>NUCLEOTIDE SEQUENCE</scope>
    <source>
        <strain evidence="15">NBRC 14627</strain>
    </source>
</reference>
<feature type="binding site" evidence="12 14">
    <location>
        <position position="52"/>
    </location>
    <ligand>
        <name>pyruvate</name>
        <dbReference type="ChEBI" id="CHEBI:15361"/>
    </ligand>
</feature>
<keyword evidence="9 12" id="KW-0456">Lyase</keyword>
<evidence type="ECO:0000256" key="1">
    <source>
        <dbReference type="ARBA" id="ARBA00003294"/>
    </source>
</evidence>
<keyword evidence="7 12" id="KW-0220">Diaminopimelate biosynthesis</keyword>
<evidence type="ECO:0000256" key="10">
    <source>
        <dbReference type="ARBA" id="ARBA00023270"/>
    </source>
</evidence>
<comment type="caution">
    <text evidence="12">Lacks conserved residue(s) required for the propagation of feature annotation.</text>
</comment>
<evidence type="ECO:0000256" key="5">
    <source>
        <dbReference type="ARBA" id="ARBA00022490"/>
    </source>
</evidence>